<reference evidence="1" key="1">
    <citation type="submission" date="2021-02" db="EMBL/GenBank/DDBJ databases">
        <authorList>
            <person name="Dougan E. K."/>
            <person name="Rhodes N."/>
            <person name="Thang M."/>
            <person name="Chan C."/>
        </authorList>
    </citation>
    <scope>NUCLEOTIDE SEQUENCE</scope>
</reference>
<dbReference type="EMBL" id="CAJNJA010039094">
    <property type="protein sequence ID" value="CAE7753444.1"/>
    <property type="molecule type" value="Genomic_DNA"/>
</dbReference>
<accession>A0A812XX84</accession>
<gene>
    <name evidence="1" type="ORF">SNEC2469_LOCUS21870</name>
</gene>
<dbReference type="OrthoDB" id="10254455at2759"/>
<dbReference type="Gene3D" id="3.40.50.300">
    <property type="entry name" value="P-loop containing nucleotide triphosphate hydrolases"/>
    <property type="match status" value="1"/>
</dbReference>
<comment type="caution">
    <text evidence="1">The sequence shown here is derived from an EMBL/GenBank/DDBJ whole genome shotgun (WGS) entry which is preliminary data.</text>
</comment>
<organism evidence="1 2">
    <name type="scientific">Symbiodinium necroappetens</name>
    <dbReference type="NCBI Taxonomy" id="1628268"/>
    <lineage>
        <taxon>Eukaryota</taxon>
        <taxon>Sar</taxon>
        <taxon>Alveolata</taxon>
        <taxon>Dinophyceae</taxon>
        <taxon>Suessiales</taxon>
        <taxon>Symbiodiniaceae</taxon>
        <taxon>Symbiodinium</taxon>
    </lineage>
</organism>
<proteinExistence type="predicted"/>
<sequence length="99" mass="11025">MIILATNRPFDLDEAMHRRITLAIEFSKPDHVLRQHIWKSLLPASLPLAEDVDLAALAMRYELSGGFIKNAILTALSIACARAEQSRASTQPNDVRVTQ</sequence>
<keyword evidence="2" id="KW-1185">Reference proteome</keyword>
<protein>
    <recommendedName>
        <fullName evidence="3">ATPase AAA-type core domain-containing protein</fullName>
    </recommendedName>
</protein>
<evidence type="ECO:0000313" key="2">
    <source>
        <dbReference type="Proteomes" id="UP000601435"/>
    </source>
</evidence>
<dbReference type="AlphaFoldDB" id="A0A812XX84"/>
<evidence type="ECO:0008006" key="3">
    <source>
        <dbReference type="Google" id="ProtNLM"/>
    </source>
</evidence>
<evidence type="ECO:0000313" key="1">
    <source>
        <dbReference type="EMBL" id="CAE7753444.1"/>
    </source>
</evidence>
<dbReference type="Proteomes" id="UP000601435">
    <property type="component" value="Unassembled WGS sequence"/>
</dbReference>
<name>A0A812XX84_9DINO</name>
<dbReference type="InterPro" id="IPR027417">
    <property type="entry name" value="P-loop_NTPase"/>
</dbReference>
<feature type="non-terminal residue" evidence="1">
    <location>
        <position position="1"/>
    </location>
</feature>
<dbReference type="SUPFAM" id="SSF52540">
    <property type="entry name" value="P-loop containing nucleoside triphosphate hydrolases"/>
    <property type="match status" value="1"/>
</dbReference>
<dbReference type="Gene3D" id="1.10.8.60">
    <property type="match status" value="1"/>
</dbReference>